<evidence type="ECO:0000313" key="2">
    <source>
        <dbReference type="EMBL" id="QED26318.1"/>
    </source>
</evidence>
<dbReference type="AlphaFoldDB" id="A0A5B8XMU3"/>
<dbReference type="EMBL" id="CP042467">
    <property type="protein sequence ID" value="QED26318.1"/>
    <property type="molecule type" value="Genomic_DNA"/>
</dbReference>
<proteinExistence type="predicted"/>
<dbReference type="Gene3D" id="2.60.120.10">
    <property type="entry name" value="Jelly Rolls"/>
    <property type="match status" value="1"/>
</dbReference>
<keyword evidence="3" id="KW-1185">Reference proteome</keyword>
<organism evidence="2 3">
    <name type="scientific">Microvenator marinus</name>
    <dbReference type="NCBI Taxonomy" id="2600177"/>
    <lineage>
        <taxon>Bacteria</taxon>
        <taxon>Deltaproteobacteria</taxon>
        <taxon>Bradymonadales</taxon>
        <taxon>Microvenatoraceae</taxon>
        <taxon>Microvenator</taxon>
    </lineage>
</organism>
<sequence>MTDVLLNTLRKSPLFEQVSEDLLQMLSENAKLVSFSSGQSLIEEGKQVENLVLVVEGSIKVFTNAFGKHVDLKEMGPGDYVGEVSLLSGKAATATVQAASDVEALLLPKKAIQDAVAADEHLRKRIEGTTLQRAKDTLGKVLQ</sequence>
<dbReference type="InterPro" id="IPR014710">
    <property type="entry name" value="RmlC-like_jellyroll"/>
</dbReference>
<gene>
    <name evidence="2" type="ORF">FRD01_03415</name>
</gene>
<accession>A0A5B8XMU3</accession>
<dbReference type="PANTHER" id="PTHR23011:SF28">
    <property type="entry name" value="CYCLIC NUCLEOTIDE-BINDING DOMAIN CONTAINING PROTEIN"/>
    <property type="match status" value="1"/>
</dbReference>
<dbReference type="KEGG" id="bbae:FRD01_03415"/>
<evidence type="ECO:0000259" key="1">
    <source>
        <dbReference type="PROSITE" id="PS50042"/>
    </source>
</evidence>
<dbReference type="RefSeq" id="WP_146957660.1">
    <property type="nucleotide sequence ID" value="NZ_CP042467.1"/>
</dbReference>
<protein>
    <submittedName>
        <fullName evidence="2">Cyclic nucleotide-binding domain-containing protein</fullName>
    </submittedName>
</protein>
<dbReference type="CDD" id="cd00038">
    <property type="entry name" value="CAP_ED"/>
    <property type="match status" value="1"/>
</dbReference>
<dbReference type="InterPro" id="IPR018490">
    <property type="entry name" value="cNMP-bd_dom_sf"/>
</dbReference>
<dbReference type="PROSITE" id="PS50042">
    <property type="entry name" value="CNMP_BINDING_3"/>
    <property type="match status" value="1"/>
</dbReference>
<reference evidence="2 3" key="1">
    <citation type="submission" date="2019-08" db="EMBL/GenBank/DDBJ databases">
        <authorList>
            <person name="Liang Q."/>
        </authorList>
    </citation>
    <scope>NUCLEOTIDE SEQUENCE [LARGE SCALE GENOMIC DNA]</scope>
    <source>
        <strain evidence="2 3">V1718</strain>
    </source>
</reference>
<dbReference type="Pfam" id="PF00027">
    <property type="entry name" value="cNMP_binding"/>
    <property type="match status" value="1"/>
</dbReference>
<dbReference type="PANTHER" id="PTHR23011">
    <property type="entry name" value="CYCLIC NUCLEOTIDE-BINDING DOMAIN CONTAINING PROTEIN"/>
    <property type="match status" value="1"/>
</dbReference>
<feature type="domain" description="Cyclic nucleotide-binding" evidence="1">
    <location>
        <begin position="14"/>
        <end position="133"/>
    </location>
</feature>
<name>A0A5B8XMU3_9DELT</name>
<dbReference type="OrthoDB" id="5511656at2"/>
<dbReference type="Proteomes" id="UP000321595">
    <property type="component" value="Chromosome"/>
</dbReference>
<dbReference type="SUPFAM" id="SSF51206">
    <property type="entry name" value="cAMP-binding domain-like"/>
    <property type="match status" value="1"/>
</dbReference>
<dbReference type="SMART" id="SM00100">
    <property type="entry name" value="cNMP"/>
    <property type="match status" value="1"/>
</dbReference>
<evidence type="ECO:0000313" key="3">
    <source>
        <dbReference type="Proteomes" id="UP000321595"/>
    </source>
</evidence>
<dbReference type="InterPro" id="IPR000595">
    <property type="entry name" value="cNMP-bd_dom"/>
</dbReference>